<evidence type="ECO:0000256" key="3">
    <source>
        <dbReference type="HAMAP-Rule" id="MF_01151"/>
    </source>
</evidence>
<dbReference type="PANTHER" id="PTHR21237">
    <property type="entry name" value="GRPE PROTEIN"/>
    <property type="match status" value="1"/>
</dbReference>
<evidence type="ECO:0000256" key="4">
    <source>
        <dbReference type="RuleBase" id="RU004478"/>
    </source>
</evidence>
<name>A0A2M7W516_9BACT</name>
<dbReference type="Proteomes" id="UP000228627">
    <property type="component" value="Unassembled WGS sequence"/>
</dbReference>
<dbReference type="CDD" id="cd00446">
    <property type="entry name" value="GrpE"/>
    <property type="match status" value="1"/>
</dbReference>
<evidence type="ECO:0000256" key="2">
    <source>
        <dbReference type="ARBA" id="ARBA00023186"/>
    </source>
</evidence>
<dbReference type="GO" id="GO:0005737">
    <property type="term" value="C:cytoplasm"/>
    <property type="evidence" value="ECO:0007669"/>
    <property type="project" value="UniProtKB-SubCell"/>
</dbReference>
<dbReference type="PRINTS" id="PR00773">
    <property type="entry name" value="GRPEPROTEIN"/>
</dbReference>
<evidence type="ECO:0000256" key="1">
    <source>
        <dbReference type="ARBA" id="ARBA00009054"/>
    </source>
</evidence>
<dbReference type="SUPFAM" id="SSF51064">
    <property type="entry name" value="Head domain of nucleotide exchange factor GrpE"/>
    <property type="match status" value="1"/>
</dbReference>
<evidence type="ECO:0000313" key="5">
    <source>
        <dbReference type="EMBL" id="PJA21178.1"/>
    </source>
</evidence>
<dbReference type="AlphaFoldDB" id="A0A2M7W516"/>
<dbReference type="Pfam" id="PF01025">
    <property type="entry name" value="GrpE"/>
    <property type="match status" value="1"/>
</dbReference>
<dbReference type="SUPFAM" id="SSF58014">
    <property type="entry name" value="Coiled-coil domain of nucleotide exchange factor GrpE"/>
    <property type="match status" value="1"/>
</dbReference>
<proteinExistence type="inferred from homology"/>
<dbReference type="Gene3D" id="3.90.20.20">
    <property type="match status" value="1"/>
</dbReference>
<gene>
    <name evidence="3 5" type="primary">grpE</name>
    <name evidence="5" type="ORF">COX59_04765</name>
</gene>
<keyword evidence="2 3" id="KW-0143">Chaperone</keyword>
<comment type="similarity">
    <text evidence="1 3 4">Belongs to the GrpE family.</text>
</comment>
<organism evidence="5 6">
    <name type="scientific">Candidatus Beckwithbacteria bacterium CG_4_10_14_0_2_um_filter_47_25</name>
    <dbReference type="NCBI Taxonomy" id="1974493"/>
    <lineage>
        <taxon>Bacteria</taxon>
        <taxon>Candidatus Beckwithiibacteriota</taxon>
    </lineage>
</organism>
<comment type="function">
    <text evidence="3">Participates actively in the response to hyperosmotic and heat shock by preventing the aggregation of stress-denatured proteins, in association with DnaK and GrpE. It is the nucleotide exchange factor for DnaK and may function as a thermosensor. Unfolded proteins bind initially to DnaJ; upon interaction with the DnaJ-bound protein, DnaK hydrolyzes its bound ATP, resulting in the formation of a stable complex. GrpE releases ADP from DnaK; ATP binding to DnaK triggers the release of the substrate protein, thus completing the reaction cycle. Several rounds of ATP-dependent interactions between DnaJ, DnaK and GrpE are required for fully efficient folding.</text>
</comment>
<protein>
    <recommendedName>
        <fullName evidence="3">Protein GrpE</fullName>
    </recommendedName>
    <alternativeName>
        <fullName evidence="3">HSP-70 cofactor</fullName>
    </alternativeName>
</protein>
<dbReference type="GO" id="GO:0000774">
    <property type="term" value="F:adenyl-nucleotide exchange factor activity"/>
    <property type="evidence" value="ECO:0007669"/>
    <property type="project" value="InterPro"/>
</dbReference>
<sequence>MVNFMVKKNRQPQDDQLKRALADYQNLTKRVEAERLEFVKYVLEQFLAKLLPVVDALEAASTHLKDQGLGLALQQLKTVLAEEGVKEMSLINQPFDPKTAECVEIIPGKKDQVVSVTQKGYLLNDKVLRPARVKVGKG</sequence>
<comment type="subunit">
    <text evidence="3">Homodimer.</text>
</comment>
<keyword evidence="3" id="KW-0963">Cytoplasm</keyword>
<comment type="subcellular location">
    <subcellularLocation>
        <location evidence="3">Cytoplasm</location>
    </subcellularLocation>
</comment>
<dbReference type="HAMAP" id="MF_01151">
    <property type="entry name" value="GrpE"/>
    <property type="match status" value="1"/>
</dbReference>
<evidence type="ECO:0000313" key="6">
    <source>
        <dbReference type="Proteomes" id="UP000228627"/>
    </source>
</evidence>
<accession>A0A2M7W516</accession>
<keyword evidence="3" id="KW-0346">Stress response</keyword>
<dbReference type="Gene3D" id="2.30.22.10">
    <property type="entry name" value="Head domain of nucleotide exchange factor GrpE"/>
    <property type="match status" value="1"/>
</dbReference>
<dbReference type="GO" id="GO:0006457">
    <property type="term" value="P:protein folding"/>
    <property type="evidence" value="ECO:0007669"/>
    <property type="project" value="InterPro"/>
</dbReference>
<dbReference type="GO" id="GO:0051082">
    <property type="term" value="F:unfolded protein binding"/>
    <property type="evidence" value="ECO:0007669"/>
    <property type="project" value="TreeGrafter"/>
</dbReference>
<dbReference type="GO" id="GO:0051087">
    <property type="term" value="F:protein-folding chaperone binding"/>
    <property type="evidence" value="ECO:0007669"/>
    <property type="project" value="InterPro"/>
</dbReference>
<reference evidence="6" key="1">
    <citation type="submission" date="2017-09" db="EMBL/GenBank/DDBJ databases">
        <title>Depth-based differentiation of microbial function through sediment-hosted aquifers and enrichment of novel symbionts in the deep terrestrial subsurface.</title>
        <authorList>
            <person name="Probst A.J."/>
            <person name="Ladd B."/>
            <person name="Jarett J.K."/>
            <person name="Geller-Mcgrath D.E."/>
            <person name="Sieber C.M.K."/>
            <person name="Emerson J.B."/>
            <person name="Anantharaman K."/>
            <person name="Thomas B.C."/>
            <person name="Malmstrom R."/>
            <person name="Stieglmeier M."/>
            <person name="Klingl A."/>
            <person name="Woyke T."/>
            <person name="Ryan C.M."/>
            <person name="Banfield J.F."/>
        </authorList>
    </citation>
    <scope>NUCLEOTIDE SEQUENCE [LARGE SCALE GENOMIC DNA]</scope>
</reference>
<comment type="caution">
    <text evidence="5">The sequence shown here is derived from an EMBL/GenBank/DDBJ whole genome shotgun (WGS) entry which is preliminary data.</text>
</comment>
<dbReference type="InterPro" id="IPR009012">
    <property type="entry name" value="GrpE_head"/>
</dbReference>
<dbReference type="PANTHER" id="PTHR21237:SF23">
    <property type="entry name" value="GRPE PROTEIN HOMOLOG, MITOCHONDRIAL"/>
    <property type="match status" value="1"/>
</dbReference>
<dbReference type="InterPro" id="IPR013805">
    <property type="entry name" value="GrpE_CC"/>
</dbReference>
<dbReference type="EMBL" id="PFQG01000175">
    <property type="protein sequence ID" value="PJA21178.1"/>
    <property type="molecule type" value="Genomic_DNA"/>
</dbReference>
<dbReference type="GO" id="GO:0042803">
    <property type="term" value="F:protein homodimerization activity"/>
    <property type="evidence" value="ECO:0007669"/>
    <property type="project" value="InterPro"/>
</dbReference>
<dbReference type="InterPro" id="IPR000740">
    <property type="entry name" value="GrpE"/>
</dbReference>